<dbReference type="RefSeq" id="XP_053588825.1">
    <property type="nucleotide sequence ID" value="XM_053724631.1"/>
</dbReference>
<feature type="compositionally biased region" description="Polar residues" evidence="1">
    <location>
        <begin position="289"/>
        <end position="308"/>
    </location>
</feature>
<proteinExistence type="predicted"/>
<dbReference type="KEGG" id="crq:GCK72_004361"/>
<dbReference type="EMBL" id="WUAV01000002">
    <property type="protein sequence ID" value="KAF1764413.1"/>
    <property type="molecule type" value="Genomic_DNA"/>
</dbReference>
<evidence type="ECO:0000313" key="2">
    <source>
        <dbReference type="EMBL" id="KAF1764413.1"/>
    </source>
</evidence>
<dbReference type="CDD" id="cd00084">
    <property type="entry name" value="HMG-box_SF"/>
    <property type="match status" value="1"/>
</dbReference>
<dbReference type="CTD" id="9826927"/>
<feature type="compositionally biased region" description="Low complexity" evidence="1">
    <location>
        <begin position="333"/>
        <end position="355"/>
    </location>
</feature>
<feature type="compositionally biased region" description="Basic and acidic residues" evidence="1">
    <location>
        <begin position="57"/>
        <end position="75"/>
    </location>
</feature>
<feature type="region of interest" description="Disordered" evidence="1">
    <location>
        <begin position="253"/>
        <end position="442"/>
    </location>
</feature>
<reference evidence="2 3" key="1">
    <citation type="submission" date="2019-12" db="EMBL/GenBank/DDBJ databases">
        <title>Chromosome-level assembly of the Caenorhabditis remanei genome.</title>
        <authorList>
            <person name="Teterina A.A."/>
            <person name="Willis J.H."/>
            <person name="Phillips P.C."/>
        </authorList>
    </citation>
    <scope>NUCLEOTIDE SEQUENCE [LARGE SCALE GENOMIC DNA]</scope>
    <source>
        <strain evidence="2 3">PX506</strain>
        <tissue evidence="2">Whole organism</tissue>
    </source>
</reference>
<feature type="compositionally biased region" description="Polar residues" evidence="1">
    <location>
        <begin position="316"/>
        <end position="330"/>
    </location>
</feature>
<dbReference type="SUPFAM" id="SSF47095">
    <property type="entry name" value="HMG-box"/>
    <property type="match status" value="1"/>
</dbReference>
<feature type="compositionally biased region" description="Low complexity" evidence="1">
    <location>
        <begin position="265"/>
        <end position="288"/>
    </location>
</feature>
<dbReference type="Gene3D" id="1.10.30.10">
    <property type="entry name" value="High mobility group box domain"/>
    <property type="match status" value="1"/>
</dbReference>
<gene>
    <name evidence="2" type="ORF">GCK72_004361</name>
</gene>
<dbReference type="AlphaFoldDB" id="A0A6A5HDG3"/>
<sequence length="467" mass="51716">MLHNFKSQHASTPDPNLTAFSLFCQDMYRGVSKYYERRKGKTYKVVWENMTDEEKEPYFEKEKRLKEERDAEKPPPSKKQKRVFPSKNNIQKEIPPVIHEIFKERKKKRIAEIVREVKDKLAIDEGKPAECGNPKVIEIEKPEPAKIVSAKSVNENSAPLTIFEEYDKLKASLPPELPKNKNLNHEKCFQPRKCIPKFFEYERTDTIGFAERDRIRKLELFSSLLKKLEEDHARNAEIDISWLTPCFAPEGPLVTPPSNKSSDHPATAPTTSESSSSSTIPSISPSETLSNPVDTPSEASINLESGKTSEFDVPTAFTTSESSSKTNQPGIATKPTSTTLESSTSSTLPLSISPPEALSNPVDTPSETSSHLESFESDVLTAPTTSESSSDTYQAGSVSTLQFISPSEADSPSDASINLESGNSSESNVLKAPTTSESTPVTIQNRLQNQTTLNPRPSLHLKPSCPV</sequence>
<dbReference type="GeneID" id="9826927"/>
<dbReference type="Proteomes" id="UP000483820">
    <property type="component" value="Chromosome II"/>
</dbReference>
<feature type="region of interest" description="Disordered" evidence="1">
    <location>
        <begin position="57"/>
        <end position="89"/>
    </location>
</feature>
<feature type="compositionally biased region" description="Polar residues" evidence="1">
    <location>
        <begin position="382"/>
        <end position="403"/>
    </location>
</feature>
<dbReference type="InterPro" id="IPR036910">
    <property type="entry name" value="HMG_box_dom_sf"/>
</dbReference>
<feature type="compositionally biased region" description="Polar residues" evidence="1">
    <location>
        <begin position="361"/>
        <end position="372"/>
    </location>
</feature>
<protein>
    <submittedName>
        <fullName evidence="2">Uncharacterized protein</fullName>
    </submittedName>
</protein>
<evidence type="ECO:0000313" key="3">
    <source>
        <dbReference type="Proteomes" id="UP000483820"/>
    </source>
</evidence>
<evidence type="ECO:0000256" key="1">
    <source>
        <dbReference type="SAM" id="MobiDB-lite"/>
    </source>
</evidence>
<feature type="region of interest" description="Disordered" evidence="1">
    <location>
        <begin position="448"/>
        <end position="467"/>
    </location>
</feature>
<feature type="compositionally biased region" description="Polar residues" evidence="1">
    <location>
        <begin position="418"/>
        <end position="442"/>
    </location>
</feature>
<feature type="compositionally biased region" description="Low complexity" evidence="1">
    <location>
        <begin position="404"/>
        <end position="417"/>
    </location>
</feature>
<organism evidence="2 3">
    <name type="scientific">Caenorhabditis remanei</name>
    <name type="common">Caenorhabditis vulgaris</name>
    <dbReference type="NCBI Taxonomy" id="31234"/>
    <lineage>
        <taxon>Eukaryota</taxon>
        <taxon>Metazoa</taxon>
        <taxon>Ecdysozoa</taxon>
        <taxon>Nematoda</taxon>
        <taxon>Chromadorea</taxon>
        <taxon>Rhabditida</taxon>
        <taxon>Rhabditina</taxon>
        <taxon>Rhabditomorpha</taxon>
        <taxon>Rhabditoidea</taxon>
        <taxon>Rhabditidae</taxon>
        <taxon>Peloderinae</taxon>
        <taxon>Caenorhabditis</taxon>
    </lineage>
</organism>
<name>A0A6A5HDG3_CAERE</name>
<comment type="caution">
    <text evidence="2">The sequence shown here is derived from an EMBL/GenBank/DDBJ whole genome shotgun (WGS) entry which is preliminary data.</text>
</comment>
<accession>A0A6A5HDG3</accession>